<comment type="caution">
    <text evidence="2">The sequence shown here is derived from an EMBL/GenBank/DDBJ whole genome shotgun (WGS) entry which is preliminary data.</text>
</comment>
<dbReference type="Gene3D" id="3.40.50.150">
    <property type="entry name" value="Vaccinia Virus protein VP39"/>
    <property type="match status" value="1"/>
</dbReference>
<evidence type="ECO:0000259" key="1">
    <source>
        <dbReference type="Pfam" id="PF13649"/>
    </source>
</evidence>
<gene>
    <name evidence="2" type="ORF">ACFFTP_26295</name>
</gene>
<dbReference type="GO" id="GO:0032259">
    <property type="term" value="P:methylation"/>
    <property type="evidence" value="ECO:0007669"/>
    <property type="project" value="UniProtKB-KW"/>
</dbReference>
<dbReference type="Proteomes" id="UP001589716">
    <property type="component" value="Unassembled WGS sequence"/>
</dbReference>
<dbReference type="EMBL" id="JBHMCT010000018">
    <property type="protein sequence ID" value="MFB9557684.1"/>
    <property type="molecule type" value="Genomic_DNA"/>
</dbReference>
<evidence type="ECO:0000313" key="3">
    <source>
        <dbReference type="Proteomes" id="UP001589716"/>
    </source>
</evidence>
<keyword evidence="3" id="KW-1185">Reference proteome</keyword>
<proteinExistence type="predicted"/>
<evidence type="ECO:0000313" key="2">
    <source>
        <dbReference type="EMBL" id="MFB9557684.1"/>
    </source>
</evidence>
<accession>A0ABV5QXG9</accession>
<protein>
    <submittedName>
        <fullName evidence="2">Class I SAM-dependent methyltransferase</fullName>
        <ecNumber evidence="2">2.1.1.-</ecNumber>
    </submittedName>
</protein>
<dbReference type="InterPro" id="IPR029063">
    <property type="entry name" value="SAM-dependent_MTases_sf"/>
</dbReference>
<dbReference type="CDD" id="cd02440">
    <property type="entry name" value="AdoMet_MTases"/>
    <property type="match status" value="1"/>
</dbReference>
<dbReference type="PANTHER" id="PTHR43464">
    <property type="entry name" value="METHYLTRANSFERASE"/>
    <property type="match status" value="1"/>
</dbReference>
<name>A0ABV5QXG9_9ACTN</name>
<organism evidence="2 3">
    <name type="scientific">Streptomyces roseoviridis</name>
    <dbReference type="NCBI Taxonomy" id="67361"/>
    <lineage>
        <taxon>Bacteria</taxon>
        <taxon>Bacillati</taxon>
        <taxon>Actinomycetota</taxon>
        <taxon>Actinomycetes</taxon>
        <taxon>Kitasatosporales</taxon>
        <taxon>Streptomycetaceae</taxon>
        <taxon>Streptomyces</taxon>
    </lineage>
</organism>
<dbReference type="Pfam" id="PF13649">
    <property type="entry name" value="Methyltransf_25"/>
    <property type="match status" value="1"/>
</dbReference>
<dbReference type="EC" id="2.1.1.-" evidence="2"/>
<dbReference type="PANTHER" id="PTHR43464:SF23">
    <property type="entry name" value="JUVENILE HORMONE ACID O-METHYLTRANSFERASE"/>
    <property type="match status" value="1"/>
</dbReference>
<feature type="domain" description="Methyltransferase" evidence="1">
    <location>
        <begin position="44"/>
        <end position="140"/>
    </location>
</feature>
<dbReference type="GO" id="GO:0008168">
    <property type="term" value="F:methyltransferase activity"/>
    <property type="evidence" value="ECO:0007669"/>
    <property type="project" value="UniProtKB-KW"/>
</dbReference>
<dbReference type="SUPFAM" id="SSF53335">
    <property type="entry name" value="S-adenosyl-L-methionine-dependent methyltransferases"/>
    <property type="match status" value="1"/>
</dbReference>
<dbReference type="RefSeq" id="WP_345486560.1">
    <property type="nucleotide sequence ID" value="NZ_BAAAWU010000001.1"/>
</dbReference>
<reference evidence="2 3" key="1">
    <citation type="submission" date="2024-09" db="EMBL/GenBank/DDBJ databases">
        <authorList>
            <person name="Sun Q."/>
            <person name="Mori K."/>
        </authorList>
    </citation>
    <scope>NUCLEOTIDE SEQUENCE [LARGE SCALE GENOMIC DNA]</scope>
    <source>
        <strain evidence="2 3">JCM 4414</strain>
    </source>
</reference>
<keyword evidence="2" id="KW-0808">Transferase</keyword>
<dbReference type="InterPro" id="IPR041698">
    <property type="entry name" value="Methyltransf_25"/>
</dbReference>
<keyword evidence="2" id="KW-0489">Methyltransferase</keyword>
<sequence length="248" mass="27502">MSSARRQYDAIGEAYEGFKSLPLEQYAVVPSFLALVGDVRGRSVLDLASGTGFYSREFRRRGASEVLGVDISGEMVAVARKLEEADPLGVDYEVGDVAELRPFGRPFDIALGVQMLSYAPDVATTERMCRNVHRSLRPGGEFFILNQSPDYRFDGPTPERYGFRVELTGGQIETGPQVRLTALLDPPVSFVANRPRREVYENSLLAAGFRDLTWVPVTVSEAGLRAFGPDHWADFHANPPLEMLRCRA</sequence>